<accession>A0A2D4H5U1</accession>
<sequence>MYERTVDIYLFISIILYIRFCVATSLFMFLREKHLKNWKSQEKHQCIKASPRAWLPAPLLIYNANYCSLFSNNVCLVFLIKWIFISLMFAFFHISSNVMLILIL</sequence>
<keyword evidence="1" id="KW-0812">Transmembrane</keyword>
<proteinExistence type="predicted"/>
<name>A0A2D4H5U1_MICLE</name>
<dbReference type="AlphaFoldDB" id="A0A2D4H5U1"/>
<protein>
    <submittedName>
        <fullName evidence="2">Uncharacterized protein</fullName>
    </submittedName>
</protein>
<feature type="transmembrane region" description="Helical" evidence="1">
    <location>
        <begin position="6"/>
        <end position="30"/>
    </location>
</feature>
<evidence type="ECO:0000256" key="1">
    <source>
        <dbReference type="SAM" id="Phobius"/>
    </source>
</evidence>
<keyword evidence="1" id="KW-1133">Transmembrane helix</keyword>
<organism evidence="2">
    <name type="scientific">Micrurus lemniscatus lemniscatus</name>
    <dbReference type="NCBI Taxonomy" id="129467"/>
    <lineage>
        <taxon>Eukaryota</taxon>
        <taxon>Metazoa</taxon>
        <taxon>Chordata</taxon>
        <taxon>Craniata</taxon>
        <taxon>Vertebrata</taxon>
        <taxon>Euteleostomi</taxon>
        <taxon>Lepidosauria</taxon>
        <taxon>Squamata</taxon>
        <taxon>Bifurcata</taxon>
        <taxon>Unidentata</taxon>
        <taxon>Episquamata</taxon>
        <taxon>Toxicofera</taxon>
        <taxon>Serpentes</taxon>
        <taxon>Colubroidea</taxon>
        <taxon>Elapidae</taxon>
        <taxon>Elapinae</taxon>
        <taxon>Micrurus</taxon>
    </lineage>
</organism>
<keyword evidence="1" id="KW-0472">Membrane</keyword>
<dbReference type="EMBL" id="IACK01004022">
    <property type="protein sequence ID" value="LAA67323.1"/>
    <property type="molecule type" value="Transcribed_RNA"/>
</dbReference>
<reference evidence="2" key="1">
    <citation type="submission" date="2017-07" db="EMBL/GenBank/DDBJ databases">
        <authorList>
            <person name="Mikheyev A."/>
            <person name="Grau M."/>
        </authorList>
    </citation>
    <scope>NUCLEOTIDE SEQUENCE</scope>
    <source>
        <tissue evidence="2">Venom_gland</tissue>
    </source>
</reference>
<evidence type="ECO:0000313" key="2">
    <source>
        <dbReference type="EMBL" id="LAA67323.1"/>
    </source>
</evidence>
<reference evidence="2" key="2">
    <citation type="submission" date="2017-11" db="EMBL/GenBank/DDBJ databases">
        <title>Coralsnake Venomics: Analyses of Venom Gland Transcriptomes and Proteomes of Six Brazilian Taxa.</title>
        <authorList>
            <person name="Aird S.D."/>
            <person name="Jorge da Silva N."/>
            <person name="Qiu L."/>
            <person name="Villar-Briones A."/>
            <person name="Aparecida-Saddi V."/>
            <person name="Campos-Telles M.P."/>
            <person name="Grau M."/>
            <person name="Mikheyev A.S."/>
        </authorList>
    </citation>
    <scope>NUCLEOTIDE SEQUENCE</scope>
    <source>
        <tissue evidence="2">Venom_gland</tissue>
    </source>
</reference>